<keyword evidence="1" id="KW-1133">Transmembrane helix</keyword>
<evidence type="ECO:0000313" key="2">
    <source>
        <dbReference type="EMBL" id="GFP77819.1"/>
    </source>
</evidence>
<evidence type="ECO:0000256" key="1">
    <source>
        <dbReference type="SAM" id="Phobius"/>
    </source>
</evidence>
<keyword evidence="1" id="KW-0812">Transmembrane</keyword>
<keyword evidence="3" id="KW-1185">Reference proteome</keyword>
<accession>A0A6V8SKR1</accession>
<dbReference type="EMBL" id="BLZR01000001">
    <property type="protein sequence ID" value="GFP77819.1"/>
    <property type="molecule type" value="Genomic_DNA"/>
</dbReference>
<reference evidence="2 3" key="1">
    <citation type="submission" date="2020-07" db="EMBL/GenBank/DDBJ databases">
        <title>A new beta-1,3-glucan-decomposing anaerobic bacterium isolated from anoxic soil subjected to biological soil disinfestation.</title>
        <authorList>
            <person name="Ueki A."/>
            <person name="Tonouchi A."/>
        </authorList>
    </citation>
    <scope>NUCLEOTIDE SEQUENCE [LARGE SCALE GENOMIC DNA]</scope>
    <source>
        <strain evidence="2 3">TW1</strain>
    </source>
</reference>
<feature type="transmembrane region" description="Helical" evidence="1">
    <location>
        <begin position="16"/>
        <end position="35"/>
    </location>
</feature>
<organism evidence="2 3">
    <name type="scientific">Clostridium fungisolvens</name>
    <dbReference type="NCBI Taxonomy" id="1604897"/>
    <lineage>
        <taxon>Bacteria</taxon>
        <taxon>Bacillati</taxon>
        <taxon>Bacillota</taxon>
        <taxon>Clostridia</taxon>
        <taxon>Eubacteriales</taxon>
        <taxon>Clostridiaceae</taxon>
        <taxon>Clostridium</taxon>
    </lineage>
</organism>
<dbReference type="Proteomes" id="UP000580568">
    <property type="component" value="Unassembled WGS sequence"/>
</dbReference>
<evidence type="ECO:0000313" key="3">
    <source>
        <dbReference type="Proteomes" id="UP000580568"/>
    </source>
</evidence>
<protein>
    <submittedName>
        <fullName evidence="2">Uncharacterized protein</fullName>
    </submittedName>
</protein>
<dbReference type="AlphaFoldDB" id="A0A6V8SKR1"/>
<sequence length="36" mass="4009">MNKYSSQSGNIDKTSIMFDIIVITICVIGMIIAIFQ</sequence>
<comment type="caution">
    <text evidence="2">The sequence shown here is derived from an EMBL/GenBank/DDBJ whole genome shotgun (WGS) entry which is preliminary data.</text>
</comment>
<gene>
    <name evidence="2" type="ORF">bsdtw1_03991</name>
</gene>
<keyword evidence="1" id="KW-0472">Membrane</keyword>
<name>A0A6V8SKR1_9CLOT</name>
<proteinExistence type="predicted"/>